<dbReference type="PANTHER" id="PTHR30590">
    <property type="entry name" value="INNER MEMBRANE PROTEIN"/>
    <property type="match status" value="1"/>
</dbReference>
<feature type="transmembrane region" description="Helical" evidence="1">
    <location>
        <begin position="342"/>
        <end position="363"/>
    </location>
</feature>
<feature type="transmembrane region" description="Helical" evidence="1">
    <location>
        <begin position="92"/>
        <end position="109"/>
    </location>
</feature>
<keyword evidence="1" id="KW-0812">Transmembrane</keyword>
<keyword evidence="4" id="KW-1185">Reference proteome</keyword>
<organism evidence="3 4">
    <name type="scientific">Viridibacillus soli</name>
    <dbReference type="NCBI Taxonomy" id="2798301"/>
    <lineage>
        <taxon>Bacteria</taxon>
        <taxon>Bacillati</taxon>
        <taxon>Bacillota</taxon>
        <taxon>Bacilli</taxon>
        <taxon>Bacillales</taxon>
        <taxon>Caryophanaceae</taxon>
        <taxon>Viridibacillus</taxon>
    </lineage>
</organism>
<feature type="transmembrane region" description="Helical" evidence="1">
    <location>
        <begin position="270"/>
        <end position="294"/>
    </location>
</feature>
<dbReference type="Proteomes" id="UP000618943">
    <property type="component" value="Unassembled WGS sequence"/>
</dbReference>
<dbReference type="InterPro" id="IPR052529">
    <property type="entry name" value="Bact_Transport_Assoc"/>
</dbReference>
<feature type="transmembrane region" description="Helical" evidence="1">
    <location>
        <begin position="137"/>
        <end position="154"/>
    </location>
</feature>
<reference evidence="3 4" key="1">
    <citation type="submission" date="2020-12" db="EMBL/GenBank/DDBJ databases">
        <title>YIM B01967 draft genome.</title>
        <authorList>
            <person name="Yan X."/>
        </authorList>
    </citation>
    <scope>NUCLEOTIDE SEQUENCE [LARGE SCALE GENOMIC DNA]</scope>
    <source>
        <strain evidence="3 4">YIM B01967</strain>
    </source>
</reference>
<sequence length="395" mass="44553">MVRQRVQLIDSLRGFSLFGILLANLLIFQYGLFGQNLISFYKLSEFDFGSYKFIQIFVEGSFMPIFTFLFGYSLIKLVESLRAKGRKSRWSLVRRFLMLITLGLLHGTFIWEGDILTFYGGIGFFLFIFINRKPKTLIIWGAAILLSMTAISYGKYEENSKEKAITASYVEKTADSYKHGTYLEIKNQRNNGEDPLTTMFDDEPFVLLVIMLFAPIASAPLFLFGMAAAKLNLFANPTSERKSYFKYMVILIPLGLIFKGVAYLAEDSNFASIGLTGGAPMLSLGYIAAFAYLFTSYAHALPFRAFESVGKLSLTNYIMQSVICTSIFYGYGLGWFGDFGTFNSILLGIALFTLQCWISTVYLKKYNRGPLELLVRIVTNFSWNGRVKTSSKGGI</sequence>
<keyword evidence="1" id="KW-1133">Transmembrane helix</keyword>
<proteinExistence type="predicted"/>
<dbReference type="InterPro" id="IPR007349">
    <property type="entry name" value="DUF418"/>
</dbReference>
<evidence type="ECO:0000313" key="3">
    <source>
        <dbReference type="EMBL" id="MBK3497141.1"/>
    </source>
</evidence>
<gene>
    <name evidence="3" type="ORF">JFL43_20360</name>
</gene>
<dbReference type="Pfam" id="PF04235">
    <property type="entry name" value="DUF418"/>
    <property type="match status" value="1"/>
</dbReference>
<accession>A0ABS1HCN0</accession>
<evidence type="ECO:0000259" key="2">
    <source>
        <dbReference type="Pfam" id="PF04235"/>
    </source>
</evidence>
<protein>
    <submittedName>
        <fullName evidence="3">DUF418 domain-containing protein</fullName>
    </submittedName>
</protein>
<feature type="transmembrane region" description="Helical" evidence="1">
    <location>
        <begin position="53"/>
        <end position="72"/>
    </location>
</feature>
<comment type="caution">
    <text evidence="3">The sequence shown here is derived from an EMBL/GenBank/DDBJ whole genome shotgun (WGS) entry which is preliminary data.</text>
</comment>
<evidence type="ECO:0000313" key="4">
    <source>
        <dbReference type="Proteomes" id="UP000618943"/>
    </source>
</evidence>
<dbReference type="RefSeq" id="WP_200750445.1">
    <property type="nucleotide sequence ID" value="NZ_JAEOAH010000051.1"/>
</dbReference>
<feature type="transmembrane region" description="Helical" evidence="1">
    <location>
        <begin position="205"/>
        <end position="224"/>
    </location>
</feature>
<feature type="domain" description="DUF418" evidence="2">
    <location>
        <begin position="229"/>
        <end position="380"/>
    </location>
</feature>
<feature type="transmembrane region" description="Helical" evidence="1">
    <location>
        <begin position="115"/>
        <end position="130"/>
    </location>
</feature>
<feature type="transmembrane region" description="Helical" evidence="1">
    <location>
        <begin position="12"/>
        <end position="33"/>
    </location>
</feature>
<name>A0ABS1HCN0_9BACL</name>
<feature type="transmembrane region" description="Helical" evidence="1">
    <location>
        <begin position="244"/>
        <end position="264"/>
    </location>
</feature>
<evidence type="ECO:0000256" key="1">
    <source>
        <dbReference type="SAM" id="Phobius"/>
    </source>
</evidence>
<feature type="transmembrane region" description="Helical" evidence="1">
    <location>
        <begin position="314"/>
        <end position="336"/>
    </location>
</feature>
<dbReference type="EMBL" id="JAEOAH010000051">
    <property type="protein sequence ID" value="MBK3497141.1"/>
    <property type="molecule type" value="Genomic_DNA"/>
</dbReference>
<dbReference type="PANTHER" id="PTHR30590:SF2">
    <property type="entry name" value="INNER MEMBRANE PROTEIN"/>
    <property type="match status" value="1"/>
</dbReference>
<keyword evidence="1" id="KW-0472">Membrane</keyword>